<dbReference type="InterPro" id="IPR050327">
    <property type="entry name" value="Proton-linked_MCT"/>
</dbReference>
<name>A0A2V1D866_9PLEO</name>
<dbReference type="InterPro" id="IPR036259">
    <property type="entry name" value="MFS_trans_sf"/>
</dbReference>
<dbReference type="Pfam" id="PF07690">
    <property type="entry name" value="MFS_1"/>
    <property type="match status" value="1"/>
</dbReference>
<proteinExistence type="inferred from homology"/>
<evidence type="ECO:0000256" key="2">
    <source>
        <dbReference type="ARBA" id="ARBA00006727"/>
    </source>
</evidence>
<dbReference type="EMBL" id="KZ805595">
    <property type="protein sequence ID" value="PVH93349.1"/>
    <property type="molecule type" value="Genomic_DNA"/>
</dbReference>
<feature type="transmembrane region" description="Helical" evidence="4">
    <location>
        <begin position="227"/>
        <end position="248"/>
    </location>
</feature>
<reference evidence="6 7" key="1">
    <citation type="journal article" date="2018" name="Sci. Rep.">
        <title>Comparative genomics provides insights into the lifestyle and reveals functional heterogeneity of dark septate endophytic fungi.</title>
        <authorList>
            <person name="Knapp D.G."/>
            <person name="Nemeth J.B."/>
            <person name="Barry K."/>
            <person name="Hainaut M."/>
            <person name="Henrissat B."/>
            <person name="Johnson J."/>
            <person name="Kuo A."/>
            <person name="Lim J.H.P."/>
            <person name="Lipzen A."/>
            <person name="Nolan M."/>
            <person name="Ohm R.A."/>
            <person name="Tamas L."/>
            <person name="Grigoriev I.V."/>
            <person name="Spatafora J.W."/>
            <person name="Nagy L.G."/>
            <person name="Kovacs G.M."/>
        </authorList>
    </citation>
    <scope>NUCLEOTIDE SEQUENCE [LARGE SCALE GENOMIC DNA]</scope>
    <source>
        <strain evidence="6 7">DSE2036</strain>
    </source>
</reference>
<feature type="transmembrane region" description="Helical" evidence="4">
    <location>
        <begin position="268"/>
        <end position="291"/>
    </location>
</feature>
<feature type="transmembrane region" description="Helical" evidence="4">
    <location>
        <begin position="108"/>
        <end position="130"/>
    </location>
</feature>
<feature type="transmembrane region" description="Helical" evidence="4">
    <location>
        <begin position="161"/>
        <end position="182"/>
    </location>
</feature>
<keyword evidence="4" id="KW-0812">Transmembrane</keyword>
<dbReference type="GO" id="GO:0022857">
    <property type="term" value="F:transmembrane transporter activity"/>
    <property type="evidence" value="ECO:0007669"/>
    <property type="project" value="InterPro"/>
</dbReference>
<dbReference type="PANTHER" id="PTHR11360:SF305">
    <property type="entry name" value="MAJOR FACILITATOR SUPERFAMILY (MFS) PROFILE DOMAIN-CONTAINING PROTEIN"/>
    <property type="match status" value="1"/>
</dbReference>
<sequence>MEHLRGTRVTEERIELTTLPPAYTPPDHEDVYSLNNERGRQRISDQPAEPPEDAAYSVSAIPDGGYGWTIVACCSFLTFWNNGILNCWGVLQAALLDSTLSSTPPSTLSFVGSLGLAGSAALGLLVVRLIRMVGSRTTAILGVLFMGLSLIGSSFCTDNLGGLFGTAGVVAAVGICMVYTVANSLAVQYFSGHLGLANGLVKLGGGVGGCVMAIALEALNRRVGIAWTFRIQGLLTIGTGLPAAWLCIDRVPRKNNVSIVDLSMFKSIPFLAMFLAGAIGTFALFVPPYFLPLFARSIGLSSSTGAGLVAAFNACNAVGRFVGGPLCDKIGPINTFLGAMILNAVSMLAIWTVADTIGPLIIFAIINGVANGSFFTILPTVAAGMFGPGRASVAMSMTVTGFTGGYFMGAPIAGYLLQAAGGDQKDASKQGVAAYRPAIFYAGAISLVSSLFVIWGRTRLTSKFVKKV</sequence>
<keyword evidence="4" id="KW-0472">Membrane</keyword>
<gene>
    <name evidence="6" type="ORF">DM02DRAFT_646497</name>
</gene>
<comment type="subcellular location">
    <subcellularLocation>
        <location evidence="1">Membrane</location>
        <topology evidence="1">Multi-pass membrane protein</topology>
    </subcellularLocation>
</comment>
<feature type="transmembrane region" description="Helical" evidence="4">
    <location>
        <begin position="398"/>
        <end position="418"/>
    </location>
</feature>
<feature type="transmembrane region" description="Helical" evidence="4">
    <location>
        <begin position="438"/>
        <end position="456"/>
    </location>
</feature>
<evidence type="ECO:0000256" key="1">
    <source>
        <dbReference type="ARBA" id="ARBA00004141"/>
    </source>
</evidence>
<dbReference type="GO" id="GO:0016020">
    <property type="term" value="C:membrane"/>
    <property type="evidence" value="ECO:0007669"/>
    <property type="project" value="UniProtKB-SubCell"/>
</dbReference>
<feature type="transmembrane region" description="Helical" evidence="4">
    <location>
        <begin position="360"/>
        <end position="386"/>
    </location>
</feature>
<organism evidence="6 7">
    <name type="scientific">Periconia macrospinosa</name>
    <dbReference type="NCBI Taxonomy" id="97972"/>
    <lineage>
        <taxon>Eukaryota</taxon>
        <taxon>Fungi</taxon>
        <taxon>Dikarya</taxon>
        <taxon>Ascomycota</taxon>
        <taxon>Pezizomycotina</taxon>
        <taxon>Dothideomycetes</taxon>
        <taxon>Pleosporomycetidae</taxon>
        <taxon>Pleosporales</taxon>
        <taxon>Massarineae</taxon>
        <taxon>Periconiaceae</taxon>
        <taxon>Periconia</taxon>
    </lineage>
</organism>
<feature type="transmembrane region" description="Helical" evidence="4">
    <location>
        <begin position="335"/>
        <end position="354"/>
    </location>
</feature>
<dbReference type="InterPro" id="IPR020846">
    <property type="entry name" value="MFS_dom"/>
</dbReference>
<evidence type="ECO:0000313" key="6">
    <source>
        <dbReference type="EMBL" id="PVH93349.1"/>
    </source>
</evidence>
<feature type="compositionally biased region" description="Basic and acidic residues" evidence="3">
    <location>
        <begin position="1"/>
        <end position="15"/>
    </location>
</feature>
<evidence type="ECO:0000256" key="3">
    <source>
        <dbReference type="SAM" id="MobiDB-lite"/>
    </source>
</evidence>
<dbReference type="AlphaFoldDB" id="A0A2V1D866"/>
<dbReference type="Proteomes" id="UP000244855">
    <property type="component" value="Unassembled WGS sequence"/>
</dbReference>
<dbReference type="OrthoDB" id="6499973at2759"/>
<evidence type="ECO:0000259" key="5">
    <source>
        <dbReference type="PROSITE" id="PS50850"/>
    </source>
</evidence>
<protein>
    <submittedName>
        <fullName evidence="6">MFS general substrate transporter</fullName>
    </submittedName>
</protein>
<dbReference type="Gene3D" id="1.20.1250.20">
    <property type="entry name" value="MFS general substrate transporter like domains"/>
    <property type="match status" value="2"/>
</dbReference>
<feature type="transmembrane region" description="Helical" evidence="4">
    <location>
        <begin position="303"/>
        <end position="323"/>
    </location>
</feature>
<dbReference type="PANTHER" id="PTHR11360">
    <property type="entry name" value="MONOCARBOXYLATE TRANSPORTER"/>
    <property type="match status" value="1"/>
</dbReference>
<feature type="transmembrane region" description="Helical" evidence="4">
    <location>
        <begin position="137"/>
        <end position="155"/>
    </location>
</feature>
<feature type="domain" description="Major facilitator superfamily (MFS) profile" evidence="5">
    <location>
        <begin position="269"/>
        <end position="468"/>
    </location>
</feature>
<dbReference type="PROSITE" id="PS50850">
    <property type="entry name" value="MFS"/>
    <property type="match status" value="1"/>
</dbReference>
<feature type="region of interest" description="Disordered" evidence="3">
    <location>
        <begin position="1"/>
        <end position="31"/>
    </location>
</feature>
<evidence type="ECO:0000256" key="4">
    <source>
        <dbReference type="SAM" id="Phobius"/>
    </source>
</evidence>
<accession>A0A2V1D866</accession>
<dbReference type="SUPFAM" id="SSF103473">
    <property type="entry name" value="MFS general substrate transporter"/>
    <property type="match status" value="1"/>
</dbReference>
<keyword evidence="7" id="KW-1185">Reference proteome</keyword>
<evidence type="ECO:0000313" key="7">
    <source>
        <dbReference type="Proteomes" id="UP000244855"/>
    </source>
</evidence>
<feature type="transmembrane region" description="Helical" evidence="4">
    <location>
        <begin position="194"/>
        <end position="215"/>
    </location>
</feature>
<comment type="similarity">
    <text evidence="2">Belongs to the major facilitator superfamily. Monocarboxylate porter (TC 2.A.1.13) family.</text>
</comment>
<dbReference type="InterPro" id="IPR011701">
    <property type="entry name" value="MFS"/>
</dbReference>
<keyword evidence="4" id="KW-1133">Transmembrane helix</keyword>